<feature type="compositionally biased region" description="Polar residues" evidence="7">
    <location>
        <begin position="125"/>
        <end position="136"/>
    </location>
</feature>
<keyword evidence="10" id="KW-1185">Reference proteome</keyword>
<evidence type="ECO:0000256" key="6">
    <source>
        <dbReference type="ARBA" id="ARBA00026055"/>
    </source>
</evidence>
<dbReference type="Gene3D" id="2.160.20.70">
    <property type="match status" value="1"/>
</dbReference>
<proteinExistence type="inferred from homology"/>
<dbReference type="PANTHER" id="PTHR15139">
    <property type="entry name" value="TUBULIN FOLDING COFACTOR C"/>
    <property type="match status" value="1"/>
</dbReference>
<evidence type="ECO:0000313" key="9">
    <source>
        <dbReference type="EMBL" id="KAK9777580.1"/>
    </source>
</evidence>
<keyword evidence="5" id="KW-0143">Chaperone</keyword>
<dbReference type="Pfam" id="PF16752">
    <property type="entry name" value="TBCC_N"/>
    <property type="match status" value="1"/>
</dbReference>
<feature type="compositionally biased region" description="Low complexity" evidence="7">
    <location>
        <begin position="163"/>
        <end position="175"/>
    </location>
</feature>
<dbReference type="Proteomes" id="UP001465668">
    <property type="component" value="Unassembled WGS sequence"/>
</dbReference>
<comment type="similarity">
    <text evidence="2">Belongs to the TBCC family.</text>
</comment>
<keyword evidence="3" id="KW-0963">Cytoplasm</keyword>
<dbReference type="InterPro" id="IPR017901">
    <property type="entry name" value="C-CAP_CF_C-like"/>
</dbReference>
<accession>A0ABR2XVH1</accession>
<evidence type="ECO:0000256" key="7">
    <source>
        <dbReference type="SAM" id="MobiDB-lite"/>
    </source>
</evidence>
<dbReference type="InterPro" id="IPR038397">
    <property type="entry name" value="TBCC_N_sf"/>
</dbReference>
<comment type="caution">
    <text evidence="9">The sequence shown here is derived from an EMBL/GenBank/DDBJ whole genome shotgun (WGS) entry which is preliminary data.</text>
</comment>
<dbReference type="PROSITE" id="PS51329">
    <property type="entry name" value="C_CAP_COFACTOR_C"/>
    <property type="match status" value="1"/>
</dbReference>
<evidence type="ECO:0000313" key="10">
    <source>
        <dbReference type="Proteomes" id="UP001465668"/>
    </source>
</evidence>
<comment type="subcellular location">
    <subcellularLocation>
        <location evidence="1">Cytoplasm</location>
    </subcellularLocation>
</comment>
<feature type="domain" description="C-CAP/cofactor C-like" evidence="8">
    <location>
        <begin position="198"/>
        <end position="357"/>
    </location>
</feature>
<dbReference type="EMBL" id="JARVKM010000020">
    <property type="protein sequence ID" value="KAK9777580.1"/>
    <property type="molecule type" value="Genomic_DNA"/>
</dbReference>
<gene>
    <name evidence="9" type="ORF">SCAR479_05628</name>
</gene>
<dbReference type="InterPro" id="IPR006599">
    <property type="entry name" value="CARP_motif"/>
</dbReference>
<comment type="subunit">
    <text evidence="6">Supercomplex made of cofactors A to E. Cofactors A and D function by capturing and stabilizing tubulin in a quasi-native conformation. Cofactor E binds to the cofactor D-tubulin complex; interaction with cofactor C then causes the release of tubulin polypeptides that are committed to the native state.</text>
</comment>
<keyword evidence="4" id="KW-0007">Acetylation</keyword>
<dbReference type="InterPro" id="IPR012945">
    <property type="entry name" value="Tubulin-bd_cofactor_C_dom"/>
</dbReference>
<evidence type="ECO:0000259" key="8">
    <source>
        <dbReference type="PROSITE" id="PS51329"/>
    </source>
</evidence>
<evidence type="ECO:0000256" key="5">
    <source>
        <dbReference type="ARBA" id="ARBA00023186"/>
    </source>
</evidence>
<evidence type="ECO:0000256" key="2">
    <source>
        <dbReference type="ARBA" id="ARBA00008848"/>
    </source>
</evidence>
<feature type="region of interest" description="Disordered" evidence="7">
    <location>
        <begin position="110"/>
        <end position="177"/>
    </location>
</feature>
<dbReference type="Pfam" id="PF07986">
    <property type="entry name" value="TBCC"/>
    <property type="match status" value="1"/>
</dbReference>
<dbReference type="InterPro" id="IPR027684">
    <property type="entry name" value="TBCC"/>
</dbReference>
<protein>
    <submittedName>
        <fullName evidence="9">C-CAP/cofactor C-like domain-containing protein</fullName>
    </submittedName>
</protein>
<dbReference type="InterPro" id="IPR031925">
    <property type="entry name" value="TBCC_N"/>
</dbReference>
<name>A0ABR2XVH1_9PEZI</name>
<evidence type="ECO:0000256" key="3">
    <source>
        <dbReference type="ARBA" id="ARBA00022490"/>
    </source>
</evidence>
<reference evidence="9 10" key="1">
    <citation type="submission" date="2024-02" db="EMBL/GenBank/DDBJ databases">
        <title>First draft genome assembly of two strains of Seiridium cardinale.</title>
        <authorList>
            <person name="Emiliani G."/>
            <person name="Scali E."/>
        </authorList>
    </citation>
    <scope>NUCLEOTIDE SEQUENCE [LARGE SCALE GENOMIC DNA]</scope>
    <source>
        <strain evidence="9 10">BM-138-000479</strain>
    </source>
</reference>
<dbReference type="SMART" id="SM00673">
    <property type="entry name" value="CARP"/>
    <property type="match status" value="1"/>
</dbReference>
<dbReference type="InterPro" id="IPR016098">
    <property type="entry name" value="CAP/MinC_C"/>
</dbReference>
<evidence type="ECO:0000256" key="1">
    <source>
        <dbReference type="ARBA" id="ARBA00004496"/>
    </source>
</evidence>
<sequence length="404" mass="44291">METTQLIIPTSPISRGFSSPTRFDRMSDPKERFFRHFQTEITSIQDQIEDLATVSPINGERQDCTDAILAGVSRLSNEVADARDFVPAYDQRTYSLAIKGLTEKLNEATGRLGPKSRFQFKPRASAQQQQQHTAESTTKKKGQRNDFRQLKHVAFAGRDGEGETTTSSKSSVSGEEQTDVVGKLPIFGKNYNEELSRPSQGGSIRKPSFSTAKTIAIYEQTGLHIMLPSTASRATSSGSLTDLDRCVVDMTIPTSASSGVPFAGLAIKNVNRSLLICGTVAGPVHITGVKDSVVVVAARQVRVHECKDVTFYLRCASHPIIEDCKDVRFAPLPEAYEQKSEQAGSKNQWDQVDDFKWLKTEPSPNWSVLAEEKRLSADVWTKDVAGTSSLSTDGILRKVGVSGL</sequence>
<dbReference type="PANTHER" id="PTHR15139:SF0">
    <property type="entry name" value="TUBULIN-SPECIFIC CHAPERONE C"/>
    <property type="match status" value="1"/>
</dbReference>
<organism evidence="9 10">
    <name type="scientific">Seiridium cardinale</name>
    <dbReference type="NCBI Taxonomy" id="138064"/>
    <lineage>
        <taxon>Eukaryota</taxon>
        <taxon>Fungi</taxon>
        <taxon>Dikarya</taxon>
        <taxon>Ascomycota</taxon>
        <taxon>Pezizomycotina</taxon>
        <taxon>Sordariomycetes</taxon>
        <taxon>Xylariomycetidae</taxon>
        <taxon>Amphisphaeriales</taxon>
        <taxon>Sporocadaceae</taxon>
        <taxon>Seiridium</taxon>
    </lineage>
</organism>
<dbReference type="Gene3D" id="1.20.58.1250">
    <property type="entry name" value="Tubulin Binding Cofactor C, N-terminal domain"/>
    <property type="match status" value="1"/>
</dbReference>
<evidence type="ECO:0000256" key="4">
    <source>
        <dbReference type="ARBA" id="ARBA00022990"/>
    </source>
</evidence>